<dbReference type="RefSeq" id="WP_175591254.1">
    <property type="nucleotide sequence ID" value="NZ_JABWGN010000007.1"/>
</dbReference>
<dbReference type="EMBL" id="JABWGN010000007">
    <property type="protein sequence ID" value="NUW33834.1"/>
    <property type="molecule type" value="Genomic_DNA"/>
</dbReference>
<name>A0A7Y6IBE4_9ACTN</name>
<proteinExistence type="predicted"/>
<dbReference type="SUPFAM" id="SSF56747">
    <property type="entry name" value="Prim-pol domain"/>
    <property type="match status" value="1"/>
</dbReference>
<protein>
    <submittedName>
        <fullName evidence="2">Bifunctional DNA primase/polymerase</fullName>
    </submittedName>
</protein>
<dbReference type="AlphaFoldDB" id="A0A7Y6IBE4"/>
<feature type="domain" description="DNA primase/polymerase bifunctional N-terminal" evidence="1">
    <location>
        <begin position="9"/>
        <end position="185"/>
    </location>
</feature>
<comment type="caution">
    <text evidence="2">The sequence shown here is derived from an EMBL/GenBank/DDBJ whole genome shotgun (WGS) entry which is preliminary data.</text>
</comment>
<sequence length="300" mass="31849">MPSDLIRHALAAAARGWHVFPLIPRDKRPLRGFTHWERHATTDPERIHSMWTRGPFNIGIACGPSGLVVLDVDVPKPDEPPPPAWDLPGVHEGADVLAMLCEQARQPLPLETFTVRTRRGGMHLYFAAPTDADLGNTAGRLGWKIDTRARGGYVVGPGSFVDLPDGSGPYRVLHAPPPAVLPAWLAERLAAPTRTVETGTSTGAVLAACGGDRAAGYALTALRGEVENVLAAATGTRNNTLNAAAFGLGQLVTAGILPRHLVEACLQHAAELTGLGEREAFTTIRSGLDAGQRHPRRAAA</sequence>
<evidence type="ECO:0000313" key="3">
    <source>
        <dbReference type="Proteomes" id="UP000586042"/>
    </source>
</evidence>
<keyword evidence="3" id="KW-1185">Reference proteome</keyword>
<dbReference type="CDD" id="cd04859">
    <property type="entry name" value="Prim_Pol"/>
    <property type="match status" value="1"/>
</dbReference>
<dbReference type="SMART" id="SM00943">
    <property type="entry name" value="Prim-Pol"/>
    <property type="match status" value="1"/>
</dbReference>
<accession>A0A7Y6IBE4</accession>
<dbReference type="Proteomes" id="UP000586042">
    <property type="component" value="Unassembled WGS sequence"/>
</dbReference>
<dbReference type="Pfam" id="PF09250">
    <property type="entry name" value="Prim-Pol"/>
    <property type="match status" value="1"/>
</dbReference>
<evidence type="ECO:0000259" key="1">
    <source>
        <dbReference type="SMART" id="SM00943"/>
    </source>
</evidence>
<organism evidence="2 3">
    <name type="scientific">Nonomuraea montanisoli</name>
    <dbReference type="NCBI Taxonomy" id="2741721"/>
    <lineage>
        <taxon>Bacteria</taxon>
        <taxon>Bacillati</taxon>
        <taxon>Actinomycetota</taxon>
        <taxon>Actinomycetes</taxon>
        <taxon>Streptosporangiales</taxon>
        <taxon>Streptosporangiaceae</taxon>
        <taxon>Nonomuraea</taxon>
    </lineage>
</organism>
<gene>
    <name evidence="2" type="ORF">HTZ77_20705</name>
</gene>
<reference evidence="2 3" key="1">
    <citation type="submission" date="2020-06" db="EMBL/GenBank/DDBJ databases">
        <title>Nonomuraea sp. SMC257, a novel actinomycete isolated from soil.</title>
        <authorList>
            <person name="Chanama M."/>
        </authorList>
    </citation>
    <scope>NUCLEOTIDE SEQUENCE [LARGE SCALE GENOMIC DNA]</scope>
    <source>
        <strain evidence="2 3">SMC257</strain>
    </source>
</reference>
<dbReference type="InterPro" id="IPR015330">
    <property type="entry name" value="DNA_primase/pol_bifunc_N"/>
</dbReference>
<evidence type="ECO:0000313" key="2">
    <source>
        <dbReference type="EMBL" id="NUW33834.1"/>
    </source>
</evidence>